<protein>
    <recommendedName>
        <fullName evidence="1">non-specific serine/threonine protein kinase</fullName>
        <ecNumber evidence="1">2.7.11.1</ecNumber>
    </recommendedName>
</protein>
<comment type="catalytic activity">
    <reaction evidence="8">
        <text>L-seryl-[protein] + ATP = O-phospho-L-seryl-[protein] + ADP + H(+)</text>
        <dbReference type="Rhea" id="RHEA:17989"/>
        <dbReference type="Rhea" id="RHEA-COMP:9863"/>
        <dbReference type="Rhea" id="RHEA-COMP:11604"/>
        <dbReference type="ChEBI" id="CHEBI:15378"/>
        <dbReference type="ChEBI" id="CHEBI:29999"/>
        <dbReference type="ChEBI" id="CHEBI:30616"/>
        <dbReference type="ChEBI" id="CHEBI:83421"/>
        <dbReference type="ChEBI" id="CHEBI:456216"/>
        <dbReference type="EC" id="2.7.11.1"/>
    </reaction>
</comment>
<accession>A0A5C5USZ6</accession>
<reference evidence="12 13" key="1">
    <citation type="submission" date="2019-08" db="EMBL/GenBank/DDBJ databases">
        <authorList>
            <person name="Lei W."/>
        </authorList>
    </citation>
    <scope>NUCLEOTIDE SEQUENCE [LARGE SCALE GENOMIC DNA]</scope>
    <source>
        <strain evidence="12 13">CCUG 58627</strain>
    </source>
</reference>
<evidence type="ECO:0000259" key="11">
    <source>
        <dbReference type="PROSITE" id="PS51178"/>
    </source>
</evidence>
<comment type="caution">
    <text evidence="12">The sequence shown here is derived from an EMBL/GenBank/DDBJ whole genome shotgun (WGS) entry which is preliminary data.</text>
</comment>
<dbReference type="Gene3D" id="3.30.10.20">
    <property type="match status" value="5"/>
</dbReference>
<dbReference type="InterPro" id="IPR011009">
    <property type="entry name" value="Kinase-like_dom_sf"/>
</dbReference>
<dbReference type="Proteomes" id="UP000320791">
    <property type="component" value="Unassembled WGS sequence"/>
</dbReference>
<dbReference type="EMBL" id="VOHM01000003">
    <property type="protein sequence ID" value="TWT28660.1"/>
    <property type="molecule type" value="Genomic_DNA"/>
</dbReference>
<dbReference type="InterPro" id="IPR008271">
    <property type="entry name" value="Ser/Thr_kinase_AS"/>
</dbReference>
<gene>
    <name evidence="12" type="primary">pknB</name>
    <name evidence="12" type="ORF">FRX94_01860</name>
</gene>
<dbReference type="PROSITE" id="PS00108">
    <property type="entry name" value="PROTEIN_KINASE_ST"/>
    <property type="match status" value="1"/>
</dbReference>
<keyword evidence="9" id="KW-1133">Transmembrane helix</keyword>
<comment type="catalytic activity">
    <reaction evidence="7">
        <text>L-threonyl-[protein] + ATP = O-phospho-L-threonyl-[protein] + ADP + H(+)</text>
        <dbReference type="Rhea" id="RHEA:46608"/>
        <dbReference type="Rhea" id="RHEA-COMP:11060"/>
        <dbReference type="Rhea" id="RHEA-COMP:11605"/>
        <dbReference type="ChEBI" id="CHEBI:15378"/>
        <dbReference type="ChEBI" id="CHEBI:30013"/>
        <dbReference type="ChEBI" id="CHEBI:30616"/>
        <dbReference type="ChEBI" id="CHEBI:61977"/>
        <dbReference type="ChEBI" id="CHEBI:456216"/>
        <dbReference type="EC" id="2.7.11.1"/>
    </reaction>
</comment>
<dbReference type="SMART" id="SM00220">
    <property type="entry name" value="S_TKc"/>
    <property type="match status" value="1"/>
</dbReference>
<dbReference type="PANTHER" id="PTHR43289">
    <property type="entry name" value="MITOGEN-ACTIVATED PROTEIN KINASE KINASE KINASE 20-RELATED"/>
    <property type="match status" value="1"/>
</dbReference>
<evidence type="ECO:0000313" key="12">
    <source>
        <dbReference type="EMBL" id="TWT28660.1"/>
    </source>
</evidence>
<keyword evidence="13" id="KW-1185">Reference proteome</keyword>
<evidence type="ECO:0000256" key="9">
    <source>
        <dbReference type="SAM" id="Phobius"/>
    </source>
</evidence>
<feature type="domain" description="PASTA" evidence="11">
    <location>
        <begin position="558"/>
        <end position="625"/>
    </location>
</feature>
<evidence type="ECO:0000256" key="4">
    <source>
        <dbReference type="ARBA" id="ARBA00022741"/>
    </source>
</evidence>
<dbReference type="SMART" id="SM00740">
    <property type="entry name" value="PASTA"/>
    <property type="match status" value="5"/>
</dbReference>
<evidence type="ECO:0000256" key="5">
    <source>
        <dbReference type="ARBA" id="ARBA00022777"/>
    </source>
</evidence>
<evidence type="ECO:0000256" key="2">
    <source>
        <dbReference type="ARBA" id="ARBA00022527"/>
    </source>
</evidence>
<dbReference type="SUPFAM" id="SSF54184">
    <property type="entry name" value="Penicillin-binding protein 2x (pbp-2x), c-terminal domain"/>
    <property type="match status" value="1"/>
</dbReference>
<feature type="domain" description="Protein kinase" evidence="10">
    <location>
        <begin position="14"/>
        <end position="273"/>
    </location>
</feature>
<feature type="domain" description="PASTA" evidence="11">
    <location>
        <begin position="491"/>
        <end position="557"/>
    </location>
</feature>
<dbReference type="FunFam" id="1.10.510.10:FF:000021">
    <property type="entry name" value="Serine/threonine protein kinase"/>
    <property type="match status" value="1"/>
</dbReference>
<dbReference type="Gene3D" id="1.10.510.10">
    <property type="entry name" value="Transferase(Phosphotransferase) domain 1"/>
    <property type="match status" value="1"/>
</dbReference>
<dbReference type="Gene3D" id="3.30.200.20">
    <property type="entry name" value="Phosphorylase Kinase, domain 1"/>
    <property type="match status" value="1"/>
</dbReference>
<dbReference type="Pfam" id="PF00069">
    <property type="entry name" value="Pkinase"/>
    <property type="match status" value="1"/>
</dbReference>
<keyword evidence="2" id="KW-0723">Serine/threonine-protein kinase</keyword>
<dbReference type="RefSeq" id="WP_146323422.1">
    <property type="nucleotide sequence ID" value="NZ_BAABLR010000027.1"/>
</dbReference>
<name>A0A5C5USZ6_9CORY</name>
<proteinExistence type="predicted"/>
<dbReference type="EC" id="2.7.11.1" evidence="1"/>
<dbReference type="PANTHER" id="PTHR43289:SF34">
    <property type="entry name" value="SERINE_THREONINE-PROTEIN KINASE YBDM-RELATED"/>
    <property type="match status" value="1"/>
</dbReference>
<dbReference type="SUPFAM" id="SSF56112">
    <property type="entry name" value="Protein kinase-like (PK-like)"/>
    <property type="match status" value="1"/>
</dbReference>
<dbReference type="PROSITE" id="PS50011">
    <property type="entry name" value="PROTEIN_KINASE_DOM"/>
    <property type="match status" value="1"/>
</dbReference>
<feature type="domain" description="PASTA" evidence="11">
    <location>
        <begin position="692"/>
        <end position="751"/>
    </location>
</feature>
<keyword evidence="9" id="KW-0472">Membrane</keyword>
<evidence type="ECO:0000256" key="7">
    <source>
        <dbReference type="ARBA" id="ARBA00047899"/>
    </source>
</evidence>
<evidence type="ECO:0000313" key="13">
    <source>
        <dbReference type="Proteomes" id="UP000320791"/>
    </source>
</evidence>
<keyword evidence="3" id="KW-0808">Transferase</keyword>
<sequence>MAGLHAGDVLEGRYRIETPIARGGMSTVYRCIDLRLGRSVAAKVMDERFIDDPVFRTRFRREARSMAMLSHPCLVNVYDASSDGEHVYLIMELITGGTLRELLDEQGPMKPYAAAAVMRSVLTGLSVAHEAGMVHRDIKPDNVLINGNHQVKLADFGLVRAGAASRHSTDQIVGTVSYLSPEQVTGGETGPQSDVYSAGLLLFELLTGRTPFSGDTPVAHAYQRLNEDVPPPSSKVPDIPPEFDALLARATARDPHERYADAGEFLADMERTVRDLGLPDYEVPIPLNSAAHRANEKASPPTDLLTSAMVAAGVGNSIEHAATTVIPAVTEEQAETTQMLPVDAAPPINATTAYERRPETTGEIPVVPAPVPDPSQQPAPPGPPVVQKQAPAVENRSKAKLAVWLLVIGIVTAAVVVGGWWLGSGRYGEVPQVIGMERTVAEAALQEAGFTPVAEDVYSDEIEPGFVADTNPKTGEWATRGGNVALLVSLGKPSVPGIPESYSASEYRERLEERTLVWAQGADVYSDEVPKGGVVSTDPGIGTTVSTHSTVTVALSKGPAPVHVPDVRNKTRQEAIQTLEDAGLKVSGIEEAFDAEIGRGKVISTSPETDAEVDRGTEIKLILSNAIEVPDVTGLTESEARKKLSEVGISVRTVTTDSSASGGTKVVSGTVPVAGRFLDPANAEVDLTVTHQVRVPLVIGKTVKDAVATLQREGFKVTGVDDADNSDRIISQSPSPASLTEYGATVTLYPF</sequence>
<keyword evidence="4" id="KW-0547">Nucleotide-binding</keyword>
<dbReference type="AlphaFoldDB" id="A0A5C5USZ6"/>
<dbReference type="GO" id="GO:0005524">
    <property type="term" value="F:ATP binding"/>
    <property type="evidence" value="ECO:0007669"/>
    <property type="project" value="UniProtKB-KW"/>
</dbReference>
<dbReference type="InterPro" id="IPR005543">
    <property type="entry name" value="PASTA_dom"/>
</dbReference>
<dbReference type="Pfam" id="PF03793">
    <property type="entry name" value="PASTA"/>
    <property type="match status" value="5"/>
</dbReference>
<evidence type="ECO:0000256" key="1">
    <source>
        <dbReference type="ARBA" id="ARBA00012513"/>
    </source>
</evidence>
<dbReference type="InterPro" id="IPR000719">
    <property type="entry name" value="Prot_kinase_dom"/>
</dbReference>
<evidence type="ECO:0000256" key="3">
    <source>
        <dbReference type="ARBA" id="ARBA00022679"/>
    </source>
</evidence>
<keyword evidence="9" id="KW-0812">Transmembrane</keyword>
<evidence type="ECO:0000256" key="6">
    <source>
        <dbReference type="ARBA" id="ARBA00022840"/>
    </source>
</evidence>
<keyword evidence="5 12" id="KW-0418">Kinase</keyword>
<evidence type="ECO:0000256" key="8">
    <source>
        <dbReference type="ARBA" id="ARBA00048679"/>
    </source>
</evidence>
<dbReference type="CDD" id="cd06577">
    <property type="entry name" value="PASTA_pknB"/>
    <property type="match status" value="5"/>
</dbReference>
<dbReference type="CDD" id="cd14014">
    <property type="entry name" value="STKc_PknB_like"/>
    <property type="match status" value="1"/>
</dbReference>
<dbReference type="OrthoDB" id="9762169at2"/>
<dbReference type="PROSITE" id="PS51178">
    <property type="entry name" value="PASTA"/>
    <property type="match status" value="5"/>
</dbReference>
<evidence type="ECO:0000259" key="10">
    <source>
        <dbReference type="PROSITE" id="PS50011"/>
    </source>
</evidence>
<keyword evidence="6" id="KW-0067">ATP-binding</keyword>
<organism evidence="12 13">
    <name type="scientific">Corynebacterium canis</name>
    <dbReference type="NCBI Taxonomy" id="679663"/>
    <lineage>
        <taxon>Bacteria</taxon>
        <taxon>Bacillati</taxon>
        <taxon>Actinomycetota</taxon>
        <taxon>Actinomycetes</taxon>
        <taxon>Mycobacteriales</taxon>
        <taxon>Corynebacteriaceae</taxon>
        <taxon>Corynebacterium</taxon>
    </lineage>
</organism>
<feature type="transmembrane region" description="Helical" evidence="9">
    <location>
        <begin position="401"/>
        <end position="422"/>
    </location>
</feature>
<feature type="domain" description="PASTA" evidence="11">
    <location>
        <begin position="626"/>
        <end position="691"/>
    </location>
</feature>
<feature type="domain" description="PASTA" evidence="11">
    <location>
        <begin position="424"/>
        <end position="490"/>
    </location>
</feature>
<dbReference type="GO" id="GO:0004674">
    <property type="term" value="F:protein serine/threonine kinase activity"/>
    <property type="evidence" value="ECO:0007669"/>
    <property type="project" value="UniProtKB-KW"/>
</dbReference>
<dbReference type="NCBIfam" id="NF033483">
    <property type="entry name" value="PknB_PASTA_kin"/>
    <property type="match status" value="1"/>
</dbReference>